<proteinExistence type="predicted"/>
<reference evidence="1 2" key="1">
    <citation type="journal article" date="2010" name="J. Bacteriol.">
        <title>Completed genome sequence of the anaerobic iron-oxidizing bacterium Acidovorax ebreus strain TPSY.</title>
        <authorList>
            <person name="Byrne-Bailey K.G."/>
            <person name="Weber K.A."/>
            <person name="Chair A.H."/>
            <person name="Bose S."/>
            <person name="Knox T."/>
            <person name="Spanbauer T.L."/>
            <person name="Chertkov O."/>
            <person name="Coates J.D."/>
        </authorList>
    </citation>
    <scope>NUCLEOTIDE SEQUENCE [LARGE SCALE GENOMIC DNA]</scope>
    <source>
        <strain evidence="1 2">TPSY</strain>
    </source>
</reference>
<dbReference type="InterPro" id="IPR038695">
    <property type="entry name" value="Saro_0823-like_sf"/>
</dbReference>
<organism evidence="1 2">
    <name type="scientific">Acidovorax ebreus (strain TPSY)</name>
    <name type="common">Diaphorobacter sp. (strain TPSY)</name>
    <dbReference type="NCBI Taxonomy" id="535289"/>
    <lineage>
        <taxon>Bacteria</taxon>
        <taxon>Pseudomonadati</taxon>
        <taxon>Pseudomonadota</taxon>
        <taxon>Betaproteobacteria</taxon>
        <taxon>Burkholderiales</taxon>
        <taxon>Comamonadaceae</taxon>
        <taxon>Diaphorobacter</taxon>
    </lineage>
</organism>
<gene>
    <name evidence="1" type="ordered locus">Dtpsy_2113</name>
</gene>
<dbReference type="AlphaFoldDB" id="A0A9J9UBK5"/>
<sequence length="144" mass="14898">MGSAFHAGALYADGRDMGCDVAVARSFLQRALGLLARPPLTPRQALWITRCNSVHTVGMRYAIDVVFLSRSGQVLRVVHAVPPLRFRLCRGAAAVVELRAGAAHALGILAGQVLAVVPPDGVTRTSAASSPGGGAASAATRFIV</sequence>
<dbReference type="KEGG" id="dia:Dtpsy_2113"/>
<keyword evidence="2" id="KW-1185">Reference proteome</keyword>
<dbReference type="RefSeq" id="WP_015913590.1">
    <property type="nucleotide sequence ID" value="NC_011992.1"/>
</dbReference>
<dbReference type="EMBL" id="CP001392">
    <property type="protein sequence ID" value="ACM33568.1"/>
    <property type="molecule type" value="Genomic_DNA"/>
</dbReference>
<dbReference type="Proteomes" id="UP000000450">
    <property type="component" value="Chromosome"/>
</dbReference>
<evidence type="ECO:0000313" key="2">
    <source>
        <dbReference type="Proteomes" id="UP000000450"/>
    </source>
</evidence>
<evidence type="ECO:0008006" key="3">
    <source>
        <dbReference type="Google" id="ProtNLM"/>
    </source>
</evidence>
<dbReference type="Gene3D" id="2.60.120.1140">
    <property type="entry name" value="Protein of unknown function DUF192"/>
    <property type="match status" value="1"/>
</dbReference>
<protein>
    <recommendedName>
        <fullName evidence="3">DUF192 domain-containing protein</fullName>
    </recommendedName>
</protein>
<evidence type="ECO:0000313" key="1">
    <source>
        <dbReference type="EMBL" id="ACM33568.1"/>
    </source>
</evidence>
<dbReference type="InterPro" id="IPR003795">
    <property type="entry name" value="DUF192"/>
</dbReference>
<dbReference type="GeneID" id="84681033"/>
<name>A0A9J9UBK5_ACIET</name>
<accession>A0A9J9UBK5</accession>
<dbReference type="Pfam" id="PF02643">
    <property type="entry name" value="DUF192"/>
    <property type="match status" value="1"/>
</dbReference>